<proteinExistence type="predicted"/>
<sequence length="63" mass="6697">MEKVSANLKDGATCKVVGGTHKGKSGIVRDINTSKGGNVTITVVQENGVRFKTLARNVEIQIK</sequence>
<evidence type="ECO:0000259" key="1">
    <source>
        <dbReference type="Pfam" id="PF00467"/>
    </source>
</evidence>
<reference evidence="3" key="1">
    <citation type="submission" date="2016-10" db="EMBL/GenBank/DDBJ databases">
        <authorList>
            <person name="Varghese N."/>
            <person name="Submissions S."/>
        </authorList>
    </citation>
    <scope>NUCLEOTIDE SEQUENCE [LARGE SCALE GENOMIC DNA]</scope>
    <source>
        <strain evidence="3">DSM 15282</strain>
    </source>
</reference>
<dbReference type="Proteomes" id="UP000199564">
    <property type="component" value="Unassembled WGS sequence"/>
</dbReference>
<organism evidence="2 3">
    <name type="scientific">Algoriphagus ornithinivorans</name>
    <dbReference type="NCBI Taxonomy" id="226506"/>
    <lineage>
        <taxon>Bacteria</taxon>
        <taxon>Pseudomonadati</taxon>
        <taxon>Bacteroidota</taxon>
        <taxon>Cytophagia</taxon>
        <taxon>Cytophagales</taxon>
        <taxon>Cyclobacteriaceae</taxon>
        <taxon>Algoriphagus</taxon>
    </lineage>
</organism>
<dbReference type="AlphaFoldDB" id="A0A1I5B644"/>
<protein>
    <submittedName>
        <fullName evidence="2">KOW motif-containing protein</fullName>
    </submittedName>
</protein>
<gene>
    <name evidence="2" type="ORF">SAMN04488519_101401</name>
</gene>
<dbReference type="InterPro" id="IPR005824">
    <property type="entry name" value="KOW"/>
</dbReference>
<evidence type="ECO:0000313" key="2">
    <source>
        <dbReference type="EMBL" id="SFN70198.1"/>
    </source>
</evidence>
<dbReference type="Pfam" id="PF00467">
    <property type="entry name" value="KOW"/>
    <property type="match status" value="1"/>
</dbReference>
<keyword evidence="3" id="KW-1185">Reference proteome</keyword>
<name>A0A1I5B644_9BACT</name>
<dbReference type="EMBL" id="FOVW01000001">
    <property type="protein sequence ID" value="SFN70198.1"/>
    <property type="molecule type" value="Genomic_DNA"/>
</dbReference>
<dbReference type="Gene3D" id="2.30.30.30">
    <property type="match status" value="1"/>
</dbReference>
<feature type="domain" description="KOW" evidence="1">
    <location>
        <begin position="11"/>
        <end position="42"/>
    </location>
</feature>
<evidence type="ECO:0000313" key="3">
    <source>
        <dbReference type="Proteomes" id="UP000199564"/>
    </source>
</evidence>
<dbReference type="STRING" id="226506.SAMN04488519_101401"/>
<dbReference type="InterPro" id="IPR014722">
    <property type="entry name" value="Rib_uL2_dom2"/>
</dbReference>
<accession>A0A1I5B644</accession>
<dbReference type="RefSeq" id="WP_091649546.1">
    <property type="nucleotide sequence ID" value="NZ_FOVW01000001.1"/>
</dbReference>